<evidence type="ECO:0000256" key="1">
    <source>
        <dbReference type="SAM" id="MobiDB-lite"/>
    </source>
</evidence>
<comment type="caution">
    <text evidence="2">The sequence shown here is derived from an EMBL/GenBank/DDBJ whole genome shotgun (WGS) entry which is preliminary data.</text>
</comment>
<feature type="compositionally biased region" description="Basic and acidic residues" evidence="1">
    <location>
        <begin position="262"/>
        <end position="310"/>
    </location>
</feature>
<gene>
    <name evidence="2" type="primary">g2380</name>
    <name evidence="2" type="ORF">VP750_LOCUS2035</name>
</gene>
<sequence length="757" mass="81579">MAGATPGMDFAAIPRVAAQLSRCFRTGLVPAEVAEPLRSCFPEALLLSVSVPSVGLDDDLLISFGNFLETGFPKVTLAALRTSAAGRCYTSNAQLECPHPAEQLGHVARVSDAEAAREGSNAEVLLCSPIPLSTASVLARSSSSLEASGFQPGCLGTLTLGLRGVSSSMDRYKEDLHRLALLLAETIQRDSRGLVVDVCRYQLGGRGPWPEEEPLSSLDLSTSCSEEGGRYSSGSGGPPEGSLPQLVEDTGNSQGQGDDSTDQNHREQGDRSRSQQEEDNHGRRDEGPGHGSRQQRDSPRSQHDGSKQGSEDGPTDQSRIEHTGDASLQPGADLQGIGAGATDQGRKRQEDSQQEGTGGRQVKDVLRKKAALASGLARLRMDDTAMRGSSIQERGRLPDHSNERETSDGEAQEDRRADLKLRAGMIDTYDAKAAGCTASAFEQQSREEPNHGPRNGRHPSSDSAGKATNGYSLQSCCRDQNGHSSPGSLGKGQYGSEKQSGIQDGDLSPGSSESGLCGTEKESSACEDDSAAGMQKPKRHSLVRMPLMCYKDARMERAYTLWHARHRWQVDAAGFLTMTVLSARFAVAFSEEAEAAWQSAALASCQHVLPLLIMAISLSWYLRNRELVLGTYLVLSAAVTAYSSYRDTLQLESQSALASLVWFSRAHSAEPLMLKSIIFALRFRMVVFVQALCVLVAASRAAHVCSICCTTFMSPTFCLFKAWATQVVFGCGVPTAVFYFTEDTFRQVFEEQQLQEA</sequence>
<feature type="region of interest" description="Disordered" evidence="1">
    <location>
        <begin position="440"/>
        <end position="538"/>
    </location>
</feature>
<dbReference type="EMBL" id="CAXHTA020000003">
    <property type="protein sequence ID" value="CAL5220376.1"/>
    <property type="molecule type" value="Genomic_DNA"/>
</dbReference>
<proteinExistence type="predicted"/>
<organism evidence="2 3">
    <name type="scientific">Coccomyxa viridis</name>
    <dbReference type="NCBI Taxonomy" id="1274662"/>
    <lineage>
        <taxon>Eukaryota</taxon>
        <taxon>Viridiplantae</taxon>
        <taxon>Chlorophyta</taxon>
        <taxon>core chlorophytes</taxon>
        <taxon>Trebouxiophyceae</taxon>
        <taxon>Trebouxiophyceae incertae sedis</taxon>
        <taxon>Coccomyxaceae</taxon>
        <taxon>Coccomyxa</taxon>
    </lineage>
</organism>
<feature type="compositionally biased region" description="Basic and acidic residues" evidence="1">
    <location>
        <begin position="393"/>
        <end position="419"/>
    </location>
</feature>
<feature type="compositionally biased region" description="Low complexity" evidence="1">
    <location>
        <begin position="223"/>
        <end position="233"/>
    </location>
</feature>
<feature type="region of interest" description="Disordered" evidence="1">
    <location>
        <begin position="378"/>
        <end position="419"/>
    </location>
</feature>
<keyword evidence="3" id="KW-1185">Reference proteome</keyword>
<dbReference type="Proteomes" id="UP001497392">
    <property type="component" value="Unassembled WGS sequence"/>
</dbReference>
<evidence type="ECO:0000313" key="3">
    <source>
        <dbReference type="Proteomes" id="UP001497392"/>
    </source>
</evidence>
<protein>
    <submittedName>
        <fullName evidence="2">G2380 protein</fullName>
    </submittedName>
</protein>
<feature type="compositionally biased region" description="Polar residues" evidence="1">
    <location>
        <begin position="469"/>
        <end position="487"/>
    </location>
</feature>
<name>A0ABP1FLX2_9CHLO</name>
<accession>A0ABP1FLX2</accession>
<evidence type="ECO:0000313" key="2">
    <source>
        <dbReference type="EMBL" id="CAL5220376.1"/>
    </source>
</evidence>
<feature type="region of interest" description="Disordered" evidence="1">
    <location>
        <begin position="205"/>
        <end position="365"/>
    </location>
</feature>
<reference evidence="2 3" key="1">
    <citation type="submission" date="2024-06" db="EMBL/GenBank/DDBJ databases">
        <authorList>
            <person name="Kraege A."/>
            <person name="Thomma B."/>
        </authorList>
    </citation>
    <scope>NUCLEOTIDE SEQUENCE [LARGE SCALE GENOMIC DNA]</scope>
</reference>